<dbReference type="PANTHER" id="PTHR23028:SF53">
    <property type="entry name" value="ACYL_TRANSF_3 DOMAIN-CONTAINING PROTEIN"/>
    <property type="match status" value="1"/>
</dbReference>
<feature type="transmembrane region" description="Helical" evidence="1">
    <location>
        <begin position="359"/>
        <end position="382"/>
    </location>
</feature>
<feature type="transmembrane region" description="Helical" evidence="1">
    <location>
        <begin position="290"/>
        <end position="307"/>
    </location>
</feature>
<dbReference type="Proteomes" id="UP001418444">
    <property type="component" value="Unassembled WGS sequence"/>
</dbReference>
<organism evidence="3 4">
    <name type="scientific">Gordonia caeni</name>
    <dbReference type="NCBI Taxonomy" id="1007097"/>
    <lineage>
        <taxon>Bacteria</taxon>
        <taxon>Bacillati</taxon>
        <taxon>Actinomycetota</taxon>
        <taxon>Actinomycetes</taxon>
        <taxon>Mycobacteriales</taxon>
        <taxon>Gordoniaceae</taxon>
        <taxon>Gordonia</taxon>
    </lineage>
</organism>
<accession>A0ABP7NI71</accession>
<dbReference type="Pfam" id="PF01757">
    <property type="entry name" value="Acyl_transf_3"/>
    <property type="match status" value="1"/>
</dbReference>
<feature type="transmembrane region" description="Helical" evidence="1">
    <location>
        <begin position="40"/>
        <end position="60"/>
    </location>
</feature>
<evidence type="ECO:0000256" key="1">
    <source>
        <dbReference type="SAM" id="Phobius"/>
    </source>
</evidence>
<evidence type="ECO:0000259" key="2">
    <source>
        <dbReference type="Pfam" id="PF01757"/>
    </source>
</evidence>
<dbReference type="InterPro" id="IPR050879">
    <property type="entry name" value="Acyltransferase_3"/>
</dbReference>
<evidence type="ECO:0000313" key="3">
    <source>
        <dbReference type="EMBL" id="GAA3947656.1"/>
    </source>
</evidence>
<feature type="transmembrane region" description="Helical" evidence="1">
    <location>
        <begin position="169"/>
        <end position="188"/>
    </location>
</feature>
<feature type="transmembrane region" description="Helical" evidence="1">
    <location>
        <begin position="226"/>
        <end position="248"/>
    </location>
</feature>
<dbReference type="GO" id="GO:0016746">
    <property type="term" value="F:acyltransferase activity"/>
    <property type="evidence" value="ECO:0007669"/>
    <property type="project" value="UniProtKB-KW"/>
</dbReference>
<name>A0ABP7NI71_9ACTN</name>
<evidence type="ECO:0000313" key="4">
    <source>
        <dbReference type="Proteomes" id="UP001418444"/>
    </source>
</evidence>
<proteinExistence type="predicted"/>
<dbReference type="PANTHER" id="PTHR23028">
    <property type="entry name" value="ACETYLTRANSFERASE"/>
    <property type="match status" value="1"/>
</dbReference>
<reference evidence="4" key="1">
    <citation type="journal article" date="2019" name="Int. J. Syst. Evol. Microbiol.">
        <title>The Global Catalogue of Microorganisms (GCM) 10K type strain sequencing project: providing services to taxonomists for standard genome sequencing and annotation.</title>
        <authorList>
            <consortium name="The Broad Institute Genomics Platform"/>
            <consortium name="The Broad Institute Genome Sequencing Center for Infectious Disease"/>
            <person name="Wu L."/>
            <person name="Ma J."/>
        </authorList>
    </citation>
    <scope>NUCLEOTIDE SEQUENCE [LARGE SCALE GENOMIC DNA]</scope>
    <source>
        <strain evidence="4">JCM 16923</strain>
    </source>
</reference>
<feature type="transmembrane region" description="Helical" evidence="1">
    <location>
        <begin position="255"/>
        <end position="278"/>
    </location>
</feature>
<dbReference type="EMBL" id="BAAAZW010000001">
    <property type="protein sequence ID" value="GAA3947656.1"/>
    <property type="molecule type" value="Genomic_DNA"/>
</dbReference>
<dbReference type="InterPro" id="IPR002656">
    <property type="entry name" value="Acyl_transf_3_dom"/>
</dbReference>
<keyword evidence="3" id="KW-0808">Transferase</keyword>
<feature type="transmembrane region" description="Helical" evidence="1">
    <location>
        <begin position="109"/>
        <end position="126"/>
    </location>
</feature>
<keyword evidence="4" id="KW-1185">Reference proteome</keyword>
<keyword evidence="1" id="KW-1133">Transmembrane helix</keyword>
<comment type="caution">
    <text evidence="3">The sequence shown here is derived from an EMBL/GenBank/DDBJ whole genome shotgun (WGS) entry which is preliminary data.</text>
</comment>
<gene>
    <name evidence="3" type="ORF">GCM10022231_00810</name>
</gene>
<keyword evidence="3" id="KW-0012">Acyltransferase</keyword>
<keyword evidence="1" id="KW-0472">Membrane</keyword>
<keyword evidence="1" id="KW-0812">Transmembrane</keyword>
<feature type="transmembrane region" description="Helical" evidence="1">
    <location>
        <begin position="12"/>
        <end position="28"/>
    </location>
</feature>
<feature type="transmembrane region" description="Helical" evidence="1">
    <location>
        <begin position="195"/>
        <end position="214"/>
    </location>
</feature>
<feature type="transmembrane region" description="Helical" evidence="1">
    <location>
        <begin position="328"/>
        <end position="353"/>
    </location>
</feature>
<feature type="domain" description="Acyltransferase 3" evidence="2">
    <location>
        <begin position="10"/>
        <end position="378"/>
    </location>
</feature>
<sequence length="406" mass="44616">MQLSRSAPLTGIRGPAALAVCLTHAAFWTGHYTDDFAGRLFSRFDVGVALFFVLSGFLLFRPWVRGLRQAQPATKAQPATSAQPATKAQPAVAVYPSLGRYAWHRFRRVVPPYWITVIAVYLIFLVRTDPGQTGQGWASFLRNMTFTQVYGYGHLHTGLTQMWSMAAEVAFYIVLPLVAWPMAALVCRNRWRPDLLLLCLGALALMSPIWTIAVHGAPDIDPTARMWPPAFASWFVGGMVIAVLAELGTRWPWRIWVPVAAAAFLISAGDFAGGPTIIADDAGATVIKHVLYLVVGMGLIGPLATGLTESESGPDGWQRVCGARPVVWFGEISYEFFLVHVMVLEFVMGWLGYGVFSGSFLLVFVVTVAVSTPIAWLLHLLCATPQARARARLWRSSPRDEAGLRR</sequence>
<protein>
    <submittedName>
        <fullName evidence="3">Acyltransferase</fullName>
    </submittedName>
</protein>
<dbReference type="RefSeq" id="WP_344779453.1">
    <property type="nucleotide sequence ID" value="NZ_BAAAZW010000001.1"/>
</dbReference>